<protein>
    <recommendedName>
        <fullName evidence="2">Bleomycin resistance protein</fullName>
    </recommendedName>
</protein>
<comment type="caution">
    <text evidence="5">The sequence shown here is derived from an EMBL/GenBank/DDBJ whole genome shotgun (WGS) entry which is preliminary data.</text>
</comment>
<dbReference type="Pfam" id="PF19581">
    <property type="entry name" value="Glyoxalase_7"/>
    <property type="match status" value="1"/>
</dbReference>
<proteinExistence type="inferred from homology"/>
<dbReference type="AlphaFoldDB" id="A0A2W5NZ73"/>
<dbReference type="Proteomes" id="UP000249135">
    <property type="component" value="Unassembled WGS sequence"/>
</dbReference>
<accession>A0A2W5NZ73</accession>
<feature type="domain" description="VOC" evidence="4">
    <location>
        <begin position="2"/>
        <end position="119"/>
    </location>
</feature>
<evidence type="ECO:0000259" key="4">
    <source>
        <dbReference type="PROSITE" id="PS51819"/>
    </source>
</evidence>
<dbReference type="EMBL" id="QFPP01000759">
    <property type="protein sequence ID" value="PZQ58841.1"/>
    <property type="molecule type" value="Genomic_DNA"/>
</dbReference>
<dbReference type="InterPro" id="IPR000335">
    <property type="entry name" value="Bleomycin-R"/>
</dbReference>
<keyword evidence="5" id="KW-0560">Oxidoreductase</keyword>
<keyword evidence="5" id="KW-0223">Dioxygenase</keyword>
<dbReference type="CDD" id="cd08349">
    <property type="entry name" value="BLMA_like"/>
    <property type="match status" value="1"/>
</dbReference>
<name>A0A2W5NZ73_VARPD</name>
<evidence type="ECO:0000256" key="1">
    <source>
        <dbReference type="ARBA" id="ARBA00011051"/>
    </source>
</evidence>
<dbReference type="PROSITE" id="PS51819">
    <property type="entry name" value="VOC"/>
    <property type="match status" value="1"/>
</dbReference>
<dbReference type="InterPro" id="IPR029068">
    <property type="entry name" value="Glyas_Bleomycin-R_OHBP_Dase"/>
</dbReference>
<dbReference type="InterPro" id="IPR037523">
    <property type="entry name" value="VOC_core"/>
</dbReference>
<reference evidence="5 6" key="1">
    <citation type="submission" date="2017-08" db="EMBL/GenBank/DDBJ databases">
        <title>Infants hospitalized years apart are colonized by the same room-sourced microbial strains.</title>
        <authorList>
            <person name="Brooks B."/>
            <person name="Olm M.R."/>
            <person name="Firek B.A."/>
            <person name="Baker R."/>
            <person name="Thomas B.C."/>
            <person name="Morowitz M.J."/>
            <person name="Banfield J.F."/>
        </authorList>
    </citation>
    <scope>NUCLEOTIDE SEQUENCE [LARGE SCALE GENOMIC DNA]</scope>
    <source>
        <strain evidence="5">S2_005_003_R2_41</strain>
    </source>
</reference>
<evidence type="ECO:0000313" key="6">
    <source>
        <dbReference type="Proteomes" id="UP000249135"/>
    </source>
</evidence>
<evidence type="ECO:0000313" key="5">
    <source>
        <dbReference type="EMBL" id="PZQ58841.1"/>
    </source>
</evidence>
<dbReference type="GO" id="GO:0046677">
    <property type="term" value="P:response to antibiotic"/>
    <property type="evidence" value="ECO:0007669"/>
    <property type="project" value="UniProtKB-KW"/>
</dbReference>
<comment type="similarity">
    <text evidence="1">Belongs to the bleomycin resistance protein family.</text>
</comment>
<evidence type="ECO:0000256" key="3">
    <source>
        <dbReference type="ARBA" id="ARBA00023251"/>
    </source>
</evidence>
<keyword evidence="3" id="KW-0046">Antibiotic resistance</keyword>
<evidence type="ECO:0000256" key="2">
    <source>
        <dbReference type="ARBA" id="ARBA00021572"/>
    </source>
</evidence>
<organism evidence="5 6">
    <name type="scientific">Variovorax paradoxus</name>
    <dbReference type="NCBI Taxonomy" id="34073"/>
    <lineage>
        <taxon>Bacteria</taxon>
        <taxon>Pseudomonadati</taxon>
        <taxon>Pseudomonadota</taxon>
        <taxon>Betaproteobacteria</taxon>
        <taxon>Burkholderiales</taxon>
        <taxon>Comamonadaceae</taxon>
        <taxon>Variovorax</taxon>
    </lineage>
</organism>
<sequence length="122" mass="13721">MPLHAVTPILRIFDEAKAREFYVDFLGFKVDWQHRFEPALPLYLQVSREGCVLHLSEHHGDACPGAALRIACDDIDGLHAELTAQQYGYARPGIESTPWDTREVTVRDPFGNRLTFTQPAGA</sequence>
<dbReference type="SUPFAM" id="SSF54593">
    <property type="entry name" value="Glyoxalase/Bleomycin resistance protein/Dihydroxybiphenyl dioxygenase"/>
    <property type="match status" value="1"/>
</dbReference>
<dbReference type="Gene3D" id="3.10.180.10">
    <property type="entry name" value="2,3-Dihydroxybiphenyl 1,2-Dioxygenase, domain 1"/>
    <property type="match status" value="1"/>
</dbReference>
<gene>
    <name evidence="5" type="ORF">DI563_30540</name>
</gene>
<dbReference type="GO" id="GO:0051213">
    <property type="term" value="F:dioxygenase activity"/>
    <property type="evidence" value="ECO:0007669"/>
    <property type="project" value="UniProtKB-KW"/>
</dbReference>